<comment type="caution">
    <text evidence="3">The sequence shown here is derived from an EMBL/GenBank/DDBJ whole genome shotgun (WGS) entry which is preliminary data.</text>
</comment>
<evidence type="ECO:0000313" key="3">
    <source>
        <dbReference type="EMBL" id="KAJ9669740.1"/>
    </source>
</evidence>
<evidence type="ECO:0000313" key="4">
    <source>
        <dbReference type="Proteomes" id="UP001172684"/>
    </source>
</evidence>
<organism evidence="3 4">
    <name type="scientific">Coniosporium apollinis</name>
    <dbReference type="NCBI Taxonomy" id="61459"/>
    <lineage>
        <taxon>Eukaryota</taxon>
        <taxon>Fungi</taxon>
        <taxon>Dikarya</taxon>
        <taxon>Ascomycota</taxon>
        <taxon>Pezizomycotina</taxon>
        <taxon>Dothideomycetes</taxon>
        <taxon>Dothideomycetes incertae sedis</taxon>
        <taxon>Coniosporium</taxon>
    </lineage>
</organism>
<dbReference type="Proteomes" id="UP001172684">
    <property type="component" value="Unassembled WGS sequence"/>
</dbReference>
<feature type="transmembrane region" description="Helical" evidence="2">
    <location>
        <begin position="156"/>
        <end position="176"/>
    </location>
</feature>
<keyword evidence="2" id="KW-0812">Transmembrane</keyword>
<keyword evidence="2" id="KW-0472">Membrane</keyword>
<protein>
    <submittedName>
        <fullName evidence="3">Uncharacterized protein</fullName>
    </submittedName>
</protein>
<feature type="region of interest" description="Disordered" evidence="1">
    <location>
        <begin position="38"/>
        <end position="63"/>
    </location>
</feature>
<keyword evidence="2" id="KW-1133">Transmembrane helix</keyword>
<sequence>MDASKIRSHENVLTALEELDAQSDASSATFYEVSSPIKTAPDDLKGRATRPKNDVEKAENGVDAQKDKSDDLFTWPNFIGFISYVVILVGCITKLYVDSKKGRYLCAWEGKFLAFRFEAGPGLLCYLLVVGVASRIEKLETVFLRFETRDGFLCWLMIFGVVSSGIKNFVNAVVEVRMDLDDLKYPDNKGIHRGTRLVLSCLQGGVLALSITVCMILQDFSCTWEKAGAQDGGMGGNSTTVGV</sequence>
<reference evidence="3" key="1">
    <citation type="submission" date="2022-10" db="EMBL/GenBank/DDBJ databases">
        <title>Culturing micro-colonial fungi from biological soil crusts in the Mojave desert and describing Neophaeococcomyces mojavensis, and introducing the new genera and species Taxawa tesnikishii.</title>
        <authorList>
            <person name="Kurbessoian T."/>
            <person name="Stajich J.E."/>
        </authorList>
    </citation>
    <scope>NUCLEOTIDE SEQUENCE</scope>
    <source>
        <strain evidence="3">TK_1</strain>
    </source>
</reference>
<keyword evidence="4" id="KW-1185">Reference proteome</keyword>
<proteinExistence type="predicted"/>
<feature type="compositionally biased region" description="Basic and acidic residues" evidence="1">
    <location>
        <begin position="40"/>
        <end position="63"/>
    </location>
</feature>
<feature type="transmembrane region" description="Helical" evidence="2">
    <location>
        <begin position="117"/>
        <end position="136"/>
    </location>
</feature>
<feature type="transmembrane region" description="Helical" evidence="2">
    <location>
        <begin position="78"/>
        <end position="97"/>
    </location>
</feature>
<evidence type="ECO:0000256" key="1">
    <source>
        <dbReference type="SAM" id="MobiDB-lite"/>
    </source>
</evidence>
<name>A0ABQ9P5F7_9PEZI</name>
<feature type="transmembrane region" description="Helical" evidence="2">
    <location>
        <begin position="197"/>
        <end position="218"/>
    </location>
</feature>
<dbReference type="EMBL" id="JAPDRL010000001">
    <property type="protein sequence ID" value="KAJ9669740.1"/>
    <property type="molecule type" value="Genomic_DNA"/>
</dbReference>
<evidence type="ECO:0000256" key="2">
    <source>
        <dbReference type="SAM" id="Phobius"/>
    </source>
</evidence>
<gene>
    <name evidence="3" type="ORF">H2201_000125</name>
</gene>
<accession>A0ABQ9P5F7</accession>